<dbReference type="NCBIfam" id="TIGR04131">
    <property type="entry name" value="Bac_Flav_CTERM"/>
    <property type="match status" value="1"/>
</dbReference>
<dbReference type="Gene3D" id="2.60.40.4070">
    <property type="match status" value="1"/>
</dbReference>
<dbReference type="RefSeq" id="WP_187021613.1">
    <property type="nucleotide sequence ID" value="NZ_JACRUL010000085.1"/>
</dbReference>
<reference evidence="1 2" key="1">
    <citation type="submission" date="2020-08" db="EMBL/GenBank/DDBJ databases">
        <title>Description of novel Flavobacterium F-392 isolate.</title>
        <authorList>
            <person name="Saticioglu I.B."/>
            <person name="Duman M."/>
            <person name="Altun S."/>
        </authorList>
    </citation>
    <scope>NUCLEOTIDE SEQUENCE [LARGE SCALE GENOMIC DNA]</scope>
    <source>
        <strain evidence="1 2">F-392</strain>
    </source>
</reference>
<sequence length="291" mass="30566">GTNKVYAIAASSGFAIQDVLVDGVSQGAIASYTFTNVIANHTISATFAVVNYSITATSGANGSITPAGVSSVASGTNKVYTIAAASGYAIQDVLVDGVSKGVITSFTFTNVIANHTISATFAVVNYSITATSGANGSVTPAGVSSVASGTNKTYSITANNDYVIQDVLIDGVSQGAIASYTFNTVVTNHTISATFSAGLNTLQVTAAEAITPNGDGINDTWVINNIENYPNAVVRVFNRWGAEVFFARNYQNNWDARNKNNQTLPEGSYYYQINFESTSKANQEGWIYINR</sequence>
<organism evidence="1 2">
    <name type="scientific">Flavobacterium muglaense</name>
    <dbReference type="NCBI Taxonomy" id="2764716"/>
    <lineage>
        <taxon>Bacteria</taxon>
        <taxon>Pseudomonadati</taxon>
        <taxon>Bacteroidota</taxon>
        <taxon>Flavobacteriia</taxon>
        <taxon>Flavobacteriales</taxon>
        <taxon>Flavobacteriaceae</taxon>
        <taxon>Flavobacterium</taxon>
    </lineage>
</organism>
<evidence type="ECO:0000313" key="1">
    <source>
        <dbReference type="EMBL" id="MBC5846200.1"/>
    </source>
</evidence>
<dbReference type="Pfam" id="PF13585">
    <property type="entry name" value="CHU_C"/>
    <property type="match status" value="1"/>
</dbReference>
<comment type="caution">
    <text evidence="1">The sequence shown here is derived from an EMBL/GenBank/DDBJ whole genome shotgun (WGS) entry which is preliminary data.</text>
</comment>
<name>A0A923N557_9FLAO</name>
<accession>A0A923N557</accession>
<dbReference type="Proteomes" id="UP000641454">
    <property type="component" value="Unassembled WGS sequence"/>
</dbReference>
<dbReference type="InterPro" id="IPR026341">
    <property type="entry name" value="T9SS_type_B"/>
</dbReference>
<dbReference type="EMBL" id="JACRUL010000085">
    <property type="protein sequence ID" value="MBC5846200.1"/>
    <property type="molecule type" value="Genomic_DNA"/>
</dbReference>
<evidence type="ECO:0000313" key="2">
    <source>
        <dbReference type="Proteomes" id="UP000641454"/>
    </source>
</evidence>
<gene>
    <name evidence="1" type="ORF">H8R25_17440</name>
</gene>
<feature type="non-terminal residue" evidence="1">
    <location>
        <position position="1"/>
    </location>
</feature>
<protein>
    <submittedName>
        <fullName evidence="1">Gliding motility-associated C-terminal domain-containing protein</fullName>
    </submittedName>
</protein>
<dbReference type="AlphaFoldDB" id="A0A923N557"/>
<keyword evidence="2" id="KW-1185">Reference proteome</keyword>
<proteinExistence type="predicted"/>